<accession>A0A0A9BSV9</accession>
<evidence type="ECO:0000313" key="1">
    <source>
        <dbReference type="EMBL" id="JAD66401.1"/>
    </source>
</evidence>
<sequence length="14" mass="1640">MKKGRTFAQAVKKF</sequence>
<organism evidence="1">
    <name type="scientific">Arundo donax</name>
    <name type="common">Giant reed</name>
    <name type="synonym">Donax arundinaceus</name>
    <dbReference type="NCBI Taxonomy" id="35708"/>
    <lineage>
        <taxon>Eukaryota</taxon>
        <taxon>Viridiplantae</taxon>
        <taxon>Streptophyta</taxon>
        <taxon>Embryophyta</taxon>
        <taxon>Tracheophyta</taxon>
        <taxon>Spermatophyta</taxon>
        <taxon>Magnoliopsida</taxon>
        <taxon>Liliopsida</taxon>
        <taxon>Poales</taxon>
        <taxon>Poaceae</taxon>
        <taxon>PACMAD clade</taxon>
        <taxon>Arundinoideae</taxon>
        <taxon>Arundineae</taxon>
        <taxon>Arundo</taxon>
    </lineage>
</organism>
<reference evidence="1" key="1">
    <citation type="submission" date="2014-09" db="EMBL/GenBank/DDBJ databases">
        <authorList>
            <person name="Magalhaes I.L.F."/>
            <person name="Oliveira U."/>
            <person name="Santos F.R."/>
            <person name="Vidigal T.H.D.A."/>
            <person name="Brescovit A.D."/>
            <person name="Santos A.J."/>
        </authorList>
    </citation>
    <scope>NUCLEOTIDE SEQUENCE</scope>
    <source>
        <tissue evidence="1">Shoot tissue taken approximately 20 cm above the soil surface</tissue>
    </source>
</reference>
<protein>
    <submittedName>
        <fullName evidence="1">Uncharacterized protein</fullName>
    </submittedName>
</protein>
<proteinExistence type="predicted"/>
<dbReference type="EMBL" id="GBRH01231494">
    <property type="protein sequence ID" value="JAD66401.1"/>
    <property type="molecule type" value="Transcribed_RNA"/>
</dbReference>
<name>A0A0A9BSV9_ARUDO</name>
<reference evidence="1" key="2">
    <citation type="journal article" date="2015" name="Data Brief">
        <title>Shoot transcriptome of the giant reed, Arundo donax.</title>
        <authorList>
            <person name="Barrero R.A."/>
            <person name="Guerrero F.D."/>
            <person name="Moolhuijzen P."/>
            <person name="Goolsby J.A."/>
            <person name="Tidwell J."/>
            <person name="Bellgard S.E."/>
            <person name="Bellgard M.I."/>
        </authorList>
    </citation>
    <scope>NUCLEOTIDE SEQUENCE</scope>
    <source>
        <tissue evidence="1">Shoot tissue taken approximately 20 cm above the soil surface</tissue>
    </source>
</reference>